<reference evidence="2" key="1">
    <citation type="journal article" date="2020" name="Stud. Mycol.">
        <title>101 Dothideomycetes genomes: a test case for predicting lifestyles and emergence of pathogens.</title>
        <authorList>
            <person name="Haridas S."/>
            <person name="Albert R."/>
            <person name="Binder M."/>
            <person name="Bloem J."/>
            <person name="Labutti K."/>
            <person name="Salamov A."/>
            <person name="Andreopoulos B."/>
            <person name="Baker S."/>
            <person name="Barry K."/>
            <person name="Bills G."/>
            <person name="Bluhm B."/>
            <person name="Cannon C."/>
            <person name="Castanera R."/>
            <person name="Culley D."/>
            <person name="Daum C."/>
            <person name="Ezra D."/>
            <person name="Gonzalez J."/>
            <person name="Henrissat B."/>
            <person name="Kuo A."/>
            <person name="Liang C."/>
            <person name="Lipzen A."/>
            <person name="Lutzoni F."/>
            <person name="Magnuson J."/>
            <person name="Mondo S."/>
            <person name="Nolan M."/>
            <person name="Ohm R."/>
            <person name="Pangilinan J."/>
            <person name="Park H.-J."/>
            <person name="Ramirez L."/>
            <person name="Alfaro M."/>
            <person name="Sun H."/>
            <person name="Tritt A."/>
            <person name="Yoshinaga Y."/>
            <person name="Zwiers L.-H."/>
            <person name="Turgeon B."/>
            <person name="Goodwin S."/>
            <person name="Spatafora J."/>
            <person name="Crous P."/>
            <person name="Grigoriev I."/>
        </authorList>
    </citation>
    <scope>NUCLEOTIDE SEQUENCE</scope>
    <source>
        <strain evidence="2">CBS 121739</strain>
    </source>
</reference>
<keyword evidence="3" id="KW-1185">Reference proteome</keyword>
<organism evidence="2 3">
    <name type="scientific">Pseudovirgaria hyperparasitica</name>
    <dbReference type="NCBI Taxonomy" id="470096"/>
    <lineage>
        <taxon>Eukaryota</taxon>
        <taxon>Fungi</taxon>
        <taxon>Dikarya</taxon>
        <taxon>Ascomycota</taxon>
        <taxon>Pezizomycotina</taxon>
        <taxon>Dothideomycetes</taxon>
        <taxon>Dothideomycetes incertae sedis</taxon>
        <taxon>Acrospermales</taxon>
        <taxon>Acrospermaceae</taxon>
        <taxon>Pseudovirgaria</taxon>
    </lineage>
</organism>
<feature type="compositionally biased region" description="Basic residues" evidence="1">
    <location>
        <begin position="1"/>
        <end position="11"/>
    </location>
</feature>
<name>A0A6A6WL84_9PEZI</name>
<dbReference type="EMBL" id="ML996565">
    <property type="protein sequence ID" value="KAF2762941.1"/>
    <property type="molecule type" value="Genomic_DNA"/>
</dbReference>
<sequence>MPKDKTLRRKPSLQPAITFDNTKIKSPPSKQLQQLCVLSTDEIVPTRSLRQKRQTKSQKTPAKSPQRPPHKSPRKPTPCFIRDHKQPGSDYGSVDIPAMSSSFNTTSFNSSGYEANTSWSTRESLSYGSRPSFSSSLLHTSSPSPDPFRVVIQPCETLMDTRIREAKIRIIETVPVLDPSFVKGKEHAYGAYIYPPMPLSEAEYRGASYNIGVSCANGVYGTHAIISINWVHPPFDITTVASGVEPMLPLERQKSRYLRLLEEMAFVLEQAINLRGEMDDEDKKNLTQGEEIVAMRMTSSDGDTTGMTKYPILGGSYVVTTL</sequence>
<gene>
    <name evidence="2" type="ORF">EJ05DRAFT_21269</name>
</gene>
<protein>
    <submittedName>
        <fullName evidence="2">Uncharacterized protein</fullName>
    </submittedName>
</protein>
<dbReference type="GeneID" id="54480889"/>
<dbReference type="RefSeq" id="XP_033605392.1">
    <property type="nucleotide sequence ID" value="XM_033739835.1"/>
</dbReference>
<accession>A0A6A6WL84</accession>
<feature type="region of interest" description="Disordered" evidence="1">
    <location>
        <begin position="1"/>
        <end position="30"/>
    </location>
</feature>
<evidence type="ECO:0000313" key="2">
    <source>
        <dbReference type="EMBL" id="KAF2762941.1"/>
    </source>
</evidence>
<dbReference type="Proteomes" id="UP000799437">
    <property type="component" value="Unassembled WGS sequence"/>
</dbReference>
<evidence type="ECO:0000256" key="1">
    <source>
        <dbReference type="SAM" id="MobiDB-lite"/>
    </source>
</evidence>
<dbReference type="AlphaFoldDB" id="A0A6A6WL84"/>
<proteinExistence type="predicted"/>
<feature type="region of interest" description="Disordered" evidence="1">
    <location>
        <begin position="42"/>
        <end position="96"/>
    </location>
</feature>
<evidence type="ECO:0000313" key="3">
    <source>
        <dbReference type="Proteomes" id="UP000799437"/>
    </source>
</evidence>